<evidence type="ECO:0000256" key="4">
    <source>
        <dbReference type="ARBA" id="ARBA00022692"/>
    </source>
</evidence>
<dbReference type="Gene3D" id="1.20.1720.10">
    <property type="entry name" value="Multidrug resistance protein D"/>
    <property type="match status" value="1"/>
</dbReference>
<keyword evidence="6 7" id="KW-0472">Membrane</keyword>
<comment type="subcellular location">
    <subcellularLocation>
        <location evidence="1">Cell membrane</location>
        <topology evidence="1">Multi-pass membrane protein</topology>
    </subcellularLocation>
</comment>
<dbReference type="Proteomes" id="UP000198908">
    <property type="component" value="Unassembled WGS sequence"/>
</dbReference>
<evidence type="ECO:0000256" key="3">
    <source>
        <dbReference type="ARBA" id="ARBA00022475"/>
    </source>
</evidence>
<keyword evidence="2" id="KW-0813">Transport</keyword>
<feature type="transmembrane region" description="Helical" evidence="7">
    <location>
        <begin position="401"/>
        <end position="419"/>
    </location>
</feature>
<dbReference type="STRING" id="416944.SAMN05421548_13942"/>
<evidence type="ECO:0000313" key="10">
    <source>
        <dbReference type="Proteomes" id="UP000198908"/>
    </source>
</evidence>
<gene>
    <name evidence="9" type="ORF">SAMN05421548_13942</name>
</gene>
<feature type="transmembrane region" description="Helical" evidence="7">
    <location>
        <begin position="77"/>
        <end position="96"/>
    </location>
</feature>
<reference evidence="10" key="1">
    <citation type="submission" date="2016-09" db="EMBL/GenBank/DDBJ databases">
        <authorList>
            <person name="Varghese N."/>
            <person name="Submissions S."/>
        </authorList>
    </citation>
    <scope>NUCLEOTIDE SEQUENCE [LARGE SCALE GENOMIC DNA]</scope>
    <source>
        <strain evidence="10">TNe-862</strain>
    </source>
</reference>
<protein>
    <submittedName>
        <fullName evidence="9">Drug resistance transporter, EmrB/QacA subfamily</fullName>
    </submittedName>
</protein>
<evidence type="ECO:0000256" key="5">
    <source>
        <dbReference type="ARBA" id="ARBA00022989"/>
    </source>
</evidence>
<keyword evidence="4 7" id="KW-0812">Transmembrane</keyword>
<dbReference type="SUPFAM" id="SSF103473">
    <property type="entry name" value="MFS general substrate transporter"/>
    <property type="match status" value="1"/>
</dbReference>
<feature type="transmembrane region" description="Helical" evidence="7">
    <location>
        <begin position="356"/>
        <end position="380"/>
    </location>
</feature>
<evidence type="ECO:0000256" key="6">
    <source>
        <dbReference type="ARBA" id="ARBA00023136"/>
    </source>
</evidence>
<dbReference type="AlphaFoldDB" id="A0A1G7BHL9"/>
<keyword evidence="5 7" id="KW-1133">Transmembrane helix</keyword>
<feature type="transmembrane region" description="Helical" evidence="7">
    <location>
        <begin position="49"/>
        <end position="70"/>
    </location>
</feature>
<feature type="domain" description="Major facilitator superfamily (MFS) profile" evidence="8">
    <location>
        <begin position="11"/>
        <end position="457"/>
    </location>
</feature>
<evidence type="ECO:0000313" key="9">
    <source>
        <dbReference type="EMBL" id="SDE26397.1"/>
    </source>
</evidence>
<keyword evidence="10" id="KW-1185">Reference proteome</keyword>
<dbReference type="PANTHER" id="PTHR42718:SF46">
    <property type="entry name" value="BLR6921 PROTEIN"/>
    <property type="match status" value="1"/>
</dbReference>
<evidence type="ECO:0000256" key="2">
    <source>
        <dbReference type="ARBA" id="ARBA00022448"/>
    </source>
</evidence>
<feature type="transmembrane region" description="Helical" evidence="7">
    <location>
        <begin position="266"/>
        <end position="285"/>
    </location>
</feature>
<dbReference type="OrthoDB" id="8626267at2"/>
<dbReference type="RefSeq" id="WP_092005238.1">
    <property type="nucleotide sequence ID" value="NZ_FMYQ01000039.1"/>
</dbReference>
<dbReference type="PANTHER" id="PTHR42718">
    <property type="entry name" value="MAJOR FACILITATOR SUPERFAMILY MULTIDRUG TRANSPORTER MFSC"/>
    <property type="match status" value="1"/>
</dbReference>
<feature type="transmembrane region" description="Helical" evidence="7">
    <location>
        <begin position="102"/>
        <end position="123"/>
    </location>
</feature>
<dbReference type="Pfam" id="PF07690">
    <property type="entry name" value="MFS_1"/>
    <property type="match status" value="1"/>
</dbReference>
<name>A0A1G7BHL9_9BURK</name>
<dbReference type="GO" id="GO:0022857">
    <property type="term" value="F:transmembrane transporter activity"/>
    <property type="evidence" value="ECO:0007669"/>
    <property type="project" value="InterPro"/>
</dbReference>
<dbReference type="EMBL" id="FMYQ01000039">
    <property type="protein sequence ID" value="SDE26397.1"/>
    <property type="molecule type" value="Genomic_DNA"/>
</dbReference>
<evidence type="ECO:0000256" key="7">
    <source>
        <dbReference type="SAM" id="Phobius"/>
    </source>
</evidence>
<dbReference type="InterPro" id="IPR036259">
    <property type="entry name" value="MFS_trans_sf"/>
</dbReference>
<sequence length="467" mass="48970">MADVKTDFRPLSLLVGSAFFMEQLDSTIIAPAVPQIARALGVDALSLDLSMTVYLLCSVIFIPLSGVLAGKWGTRSIFRFSLLMFVLSSAVCGVADNLPTLIAARAVQGFSGALMVPVGRIAIVRTAPRAALVAALAWMITPAMLGPLFGPPLGGLIATYASWRWIFWLNIPVGLAGCLLAKRFVPQIVDEDDMPFNPREWATLSVALAALVAMLEMVRHRELPAVAYLALGAAFALSTAAHVVFARRSASPLLDFGLLRSRTFSTSFWAGSLVRVGYGAVPFLLPLMLQIGLGYSAVESGAVLLASGAIAFVTKTQTTGLLRRFGFRNVLIVNGVLCSAALIACAAFRADWGFTLIAVIVSAGGFSRSVQFNALAAIAYADLPASKVSPATTLNTAAQQLAVMLGISVATVIVDLSAQTGMRAQPSAIDFAHAFALIGCVAMSSVPFCLRLSARAGAELSGQAAGR</sequence>
<dbReference type="GO" id="GO:0005886">
    <property type="term" value="C:plasma membrane"/>
    <property type="evidence" value="ECO:0007669"/>
    <property type="project" value="UniProtKB-SubCell"/>
</dbReference>
<feature type="transmembrane region" description="Helical" evidence="7">
    <location>
        <begin position="130"/>
        <end position="150"/>
    </location>
</feature>
<feature type="transmembrane region" description="Helical" evidence="7">
    <location>
        <begin position="431"/>
        <end position="450"/>
    </location>
</feature>
<dbReference type="Gene3D" id="1.20.1250.20">
    <property type="entry name" value="MFS general substrate transporter like domains"/>
    <property type="match status" value="1"/>
</dbReference>
<feature type="transmembrane region" description="Helical" evidence="7">
    <location>
        <begin position="225"/>
        <end position="245"/>
    </location>
</feature>
<feature type="transmembrane region" description="Helical" evidence="7">
    <location>
        <begin position="162"/>
        <end position="181"/>
    </location>
</feature>
<feature type="transmembrane region" description="Helical" evidence="7">
    <location>
        <begin position="325"/>
        <end position="350"/>
    </location>
</feature>
<keyword evidence="3" id="KW-1003">Cell membrane</keyword>
<proteinExistence type="predicted"/>
<feature type="transmembrane region" description="Helical" evidence="7">
    <location>
        <begin position="201"/>
        <end position="219"/>
    </location>
</feature>
<dbReference type="InterPro" id="IPR020846">
    <property type="entry name" value="MFS_dom"/>
</dbReference>
<accession>A0A1G7BHL9</accession>
<dbReference type="InterPro" id="IPR011701">
    <property type="entry name" value="MFS"/>
</dbReference>
<organism evidence="9 10">
    <name type="scientific">Paraburkholderia lycopersici</name>
    <dbReference type="NCBI Taxonomy" id="416944"/>
    <lineage>
        <taxon>Bacteria</taxon>
        <taxon>Pseudomonadati</taxon>
        <taxon>Pseudomonadota</taxon>
        <taxon>Betaproteobacteria</taxon>
        <taxon>Burkholderiales</taxon>
        <taxon>Burkholderiaceae</taxon>
        <taxon>Paraburkholderia</taxon>
    </lineage>
</organism>
<evidence type="ECO:0000256" key="1">
    <source>
        <dbReference type="ARBA" id="ARBA00004651"/>
    </source>
</evidence>
<feature type="transmembrane region" description="Helical" evidence="7">
    <location>
        <begin position="291"/>
        <end position="313"/>
    </location>
</feature>
<dbReference type="PROSITE" id="PS50850">
    <property type="entry name" value="MFS"/>
    <property type="match status" value="1"/>
</dbReference>
<evidence type="ECO:0000259" key="8">
    <source>
        <dbReference type="PROSITE" id="PS50850"/>
    </source>
</evidence>